<gene>
    <name evidence="2" type="ORF">CLV47_11636</name>
</gene>
<comment type="caution">
    <text evidence="2">The sequence shown here is derived from an EMBL/GenBank/DDBJ whole genome shotgun (WGS) entry which is preliminary data.</text>
</comment>
<accession>A0A2T0ZW00</accession>
<evidence type="ECO:0000313" key="2">
    <source>
        <dbReference type="EMBL" id="PRZ40503.1"/>
    </source>
</evidence>
<keyword evidence="3" id="KW-1185">Reference proteome</keyword>
<organism evidence="2 3">
    <name type="scientific">Antricoccus suffuscus</name>
    <dbReference type="NCBI Taxonomy" id="1629062"/>
    <lineage>
        <taxon>Bacteria</taxon>
        <taxon>Bacillati</taxon>
        <taxon>Actinomycetota</taxon>
        <taxon>Actinomycetes</taxon>
        <taxon>Geodermatophilales</taxon>
        <taxon>Antricoccaceae</taxon>
        <taxon>Antricoccus</taxon>
    </lineage>
</organism>
<dbReference type="InterPro" id="IPR016040">
    <property type="entry name" value="NAD(P)-bd_dom"/>
</dbReference>
<dbReference type="Pfam" id="PF13460">
    <property type="entry name" value="NAD_binding_10"/>
    <property type="match status" value="1"/>
</dbReference>
<dbReference type="Proteomes" id="UP000237752">
    <property type="component" value="Unassembled WGS sequence"/>
</dbReference>
<dbReference type="Gene3D" id="3.40.50.720">
    <property type="entry name" value="NAD(P)-binding Rossmann-like Domain"/>
    <property type="match status" value="1"/>
</dbReference>
<dbReference type="EMBL" id="PVUE01000016">
    <property type="protein sequence ID" value="PRZ40503.1"/>
    <property type="molecule type" value="Genomic_DNA"/>
</dbReference>
<dbReference type="PANTHER" id="PTHR15020:SF50">
    <property type="entry name" value="UPF0659 PROTEIN YMR090W"/>
    <property type="match status" value="1"/>
</dbReference>
<name>A0A2T0ZW00_9ACTN</name>
<dbReference type="InterPro" id="IPR036291">
    <property type="entry name" value="NAD(P)-bd_dom_sf"/>
</dbReference>
<evidence type="ECO:0000259" key="1">
    <source>
        <dbReference type="Pfam" id="PF13460"/>
    </source>
</evidence>
<feature type="domain" description="NAD(P)-binding" evidence="1">
    <location>
        <begin position="8"/>
        <end position="190"/>
    </location>
</feature>
<dbReference type="RefSeq" id="WP_106350140.1">
    <property type="nucleotide sequence ID" value="NZ_PVUE01000016.1"/>
</dbReference>
<protein>
    <submittedName>
        <fullName evidence="2">Putative NADH-flavin reductase</fullName>
    </submittedName>
</protein>
<dbReference type="AlphaFoldDB" id="A0A2T0ZW00"/>
<sequence length="217" mass="22954">MSRIAIIGGHGQIALHLSRILTSEGHEVTALFRNPDHATDVKQTGAKPVVADVEHLTTDTICSHLKDHDAVVWSAGAGGGNAARTYAVDRDAAIRSMDAAKQAGVGRYVMVSYHGARLDHGVAEDNAFFAYAEAKAAADDYLKKTRLDWTILGPSRLTTDPATGKITVGDGGKSEVTREDVALVAAAALDLPGTVGKFIEFNNGDTPIREALQHLAD</sequence>
<dbReference type="PANTHER" id="PTHR15020">
    <property type="entry name" value="FLAVIN REDUCTASE-RELATED"/>
    <property type="match status" value="1"/>
</dbReference>
<dbReference type="OrthoDB" id="4248066at2"/>
<proteinExistence type="predicted"/>
<dbReference type="SUPFAM" id="SSF51735">
    <property type="entry name" value="NAD(P)-binding Rossmann-fold domains"/>
    <property type="match status" value="1"/>
</dbReference>
<reference evidence="2 3" key="1">
    <citation type="submission" date="2018-03" db="EMBL/GenBank/DDBJ databases">
        <title>Genomic Encyclopedia of Archaeal and Bacterial Type Strains, Phase II (KMG-II): from individual species to whole genera.</title>
        <authorList>
            <person name="Goeker M."/>
        </authorList>
    </citation>
    <scope>NUCLEOTIDE SEQUENCE [LARGE SCALE GENOMIC DNA]</scope>
    <source>
        <strain evidence="2 3">DSM 100065</strain>
    </source>
</reference>
<evidence type="ECO:0000313" key="3">
    <source>
        <dbReference type="Proteomes" id="UP000237752"/>
    </source>
</evidence>